<dbReference type="SMART" id="SM00360">
    <property type="entry name" value="RRM"/>
    <property type="match status" value="2"/>
</dbReference>
<evidence type="ECO:0000313" key="5">
    <source>
        <dbReference type="EMBL" id="CAK1542060.1"/>
    </source>
</evidence>
<feature type="compositionally biased region" description="Low complexity" evidence="3">
    <location>
        <begin position="533"/>
        <end position="544"/>
    </location>
</feature>
<dbReference type="GO" id="GO:0003729">
    <property type="term" value="F:mRNA binding"/>
    <property type="evidence" value="ECO:0007669"/>
    <property type="project" value="TreeGrafter"/>
</dbReference>
<feature type="compositionally biased region" description="Polar residues" evidence="3">
    <location>
        <begin position="41"/>
        <end position="55"/>
    </location>
</feature>
<evidence type="ECO:0000259" key="4">
    <source>
        <dbReference type="PROSITE" id="PS50102"/>
    </source>
</evidence>
<proteinExistence type="predicted"/>
<organism evidence="5 6">
    <name type="scientific">Leptosia nina</name>
    <dbReference type="NCBI Taxonomy" id="320188"/>
    <lineage>
        <taxon>Eukaryota</taxon>
        <taxon>Metazoa</taxon>
        <taxon>Ecdysozoa</taxon>
        <taxon>Arthropoda</taxon>
        <taxon>Hexapoda</taxon>
        <taxon>Insecta</taxon>
        <taxon>Pterygota</taxon>
        <taxon>Neoptera</taxon>
        <taxon>Endopterygota</taxon>
        <taxon>Lepidoptera</taxon>
        <taxon>Glossata</taxon>
        <taxon>Ditrysia</taxon>
        <taxon>Papilionoidea</taxon>
        <taxon>Pieridae</taxon>
        <taxon>Pierinae</taxon>
        <taxon>Leptosia</taxon>
    </lineage>
</organism>
<dbReference type="GO" id="GO:0005737">
    <property type="term" value="C:cytoplasm"/>
    <property type="evidence" value="ECO:0007669"/>
    <property type="project" value="TreeGrafter"/>
</dbReference>
<keyword evidence="1 2" id="KW-0694">RNA-binding</keyword>
<dbReference type="AlphaFoldDB" id="A0AAV1J124"/>
<dbReference type="PANTHER" id="PTHR23003:SF3">
    <property type="entry name" value="FI21236P1-RELATED"/>
    <property type="match status" value="1"/>
</dbReference>
<dbReference type="Proteomes" id="UP001497472">
    <property type="component" value="Unassembled WGS sequence"/>
</dbReference>
<feature type="domain" description="RRM" evidence="4">
    <location>
        <begin position="295"/>
        <end position="366"/>
    </location>
</feature>
<dbReference type="PROSITE" id="PS50102">
    <property type="entry name" value="RRM"/>
    <property type="match status" value="2"/>
</dbReference>
<feature type="compositionally biased region" description="Low complexity" evidence="3">
    <location>
        <begin position="565"/>
        <end position="575"/>
    </location>
</feature>
<feature type="region of interest" description="Disordered" evidence="3">
    <location>
        <begin position="590"/>
        <end position="609"/>
    </location>
</feature>
<protein>
    <recommendedName>
        <fullName evidence="4">RRM domain-containing protein</fullName>
    </recommendedName>
</protein>
<dbReference type="InterPro" id="IPR035979">
    <property type="entry name" value="RBD_domain_sf"/>
</dbReference>
<evidence type="ECO:0000313" key="6">
    <source>
        <dbReference type="Proteomes" id="UP001497472"/>
    </source>
</evidence>
<sequence>MSDSIELIKNVEERKFNSSEFIERKVPENEENVSPEETVSAGTTECSNSESRKNSNTAIEKIEKNNAVNGSVAVDKEVTEKKTLKRPIDDEVKDEVRGKKTCVHNASWDNPAKANSENMQLNKKVLHISPLPCHWKNVDLHDLIKKYVEAVFKRVLHTRRNKLFGEIVFEDEESAAAAIKTIHGLEVPSKRGFTVHLQAKYPPMNFVYGHQSDKQKVLRNIENTSDSVKTEEIRPVKIKTETPNSFLVIEQSTEQVKIRKKELLLSPFAHCRKEELFGLNPNFLESLNIKPPLTNAICVSNLDECVTAMKIREVFSMAGTVLFHNISTNHTAFVMYEHPLEAVQAISMFHNKKLFSKILTVELCNSDIYLKMQRDLIDLPEGLEDIGPGFGYDGAPVSSIFMLSEITKIKNVLLERLPKLDPTMNGQALFTNLKHKSKYMLQKPTAFPFLTSPLHINPLESKGSESTGEDHLNSNDYNNLIEPETQRQESPRQPGLLSKNTPPHRQPLLARHQTPSYRPSRPANPAHPRQRVSPLLPSPSYRPSANHQPAPYYTAQNSQYPFKPPTQQKSQSSSPHASPTAPLQLHSSIDRKTHPNINNPLQSTGPNQTPDLSSILVMLQTALSQLNSNNSQNLAFQSTQNLMGVCQNAQMLQNMQGIATTPIMDSTSSTQIQQLLQNLLNMQNQNQPNMQGLQNGVPGVPSVSEQEGAPASRSIGEWNIPTKRSAHNKSKKSSAEPISKVSDMLMFVNLPSTVTQDIFKYKMEEVGDLILVEVLGEGRALVNDNQSYLTAQKWTGKQFLSGKCKNICKNTWILENAIEGQSFGASSHIQHQHNN</sequence>
<dbReference type="GO" id="GO:0005634">
    <property type="term" value="C:nucleus"/>
    <property type="evidence" value="ECO:0007669"/>
    <property type="project" value="TreeGrafter"/>
</dbReference>
<feature type="region of interest" description="Disordered" evidence="3">
    <location>
        <begin position="484"/>
        <end position="583"/>
    </location>
</feature>
<dbReference type="Gene3D" id="3.30.70.330">
    <property type="match status" value="2"/>
</dbReference>
<dbReference type="PANTHER" id="PTHR23003">
    <property type="entry name" value="RNA RECOGNITION MOTIF RRM DOMAIN CONTAINING PROTEIN"/>
    <property type="match status" value="1"/>
</dbReference>
<dbReference type="InterPro" id="IPR000504">
    <property type="entry name" value="RRM_dom"/>
</dbReference>
<evidence type="ECO:0000256" key="3">
    <source>
        <dbReference type="SAM" id="MobiDB-lite"/>
    </source>
</evidence>
<gene>
    <name evidence="5" type="ORF">LNINA_LOCUS1994</name>
</gene>
<feature type="domain" description="RRM" evidence="4">
    <location>
        <begin position="124"/>
        <end position="200"/>
    </location>
</feature>
<dbReference type="Pfam" id="PF00076">
    <property type="entry name" value="RRM_1"/>
    <property type="match status" value="1"/>
</dbReference>
<feature type="region of interest" description="Disordered" evidence="3">
    <location>
        <begin position="22"/>
        <end position="55"/>
    </location>
</feature>
<feature type="compositionally biased region" description="Polar residues" evidence="3">
    <location>
        <begin position="595"/>
        <end position="609"/>
    </location>
</feature>
<feature type="region of interest" description="Disordered" evidence="3">
    <location>
        <begin position="699"/>
        <end position="735"/>
    </location>
</feature>
<reference evidence="5 6" key="1">
    <citation type="submission" date="2023-11" db="EMBL/GenBank/DDBJ databases">
        <authorList>
            <person name="Okamura Y."/>
        </authorList>
    </citation>
    <scope>NUCLEOTIDE SEQUENCE [LARGE SCALE GENOMIC DNA]</scope>
</reference>
<evidence type="ECO:0000256" key="2">
    <source>
        <dbReference type="PROSITE-ProRule" id="PRU00176"/>
    </source>
</evidence>
<keyword evidence="6" id="KW-1185">Reference proteome</keyword>
<comment type="caution">
    <text evidence="5">The sequence shown here is derived from an EMBL/GenBank/DDBJ whole genome shotgun (WGS) entry which is preliminary data.</text>
</comment>
<accession>A0AAV1J124</accession>
<evidence type="ECO:0000256" key="1">
    <source>
        <dbReference type="ARBA" id="ARBA00022884"/>
    </source>
</evidence>
<dbReference type="EMBL" id="CAVLEF010000003">
    <property type="protein sequence ID" value="CAK1542060.1"/>
    <property type="molecule type" value="Genomic_DNA"/>
</dbReference>
<dbReference type="SUPFAM" id="SSF54928">
    <property type="entry name" value="RNA-binding domain, RBD"/>
    <property type="match status" value="1"/>
</dbReference>
<name>A0AAV1J124_9NEOP</name>
<dbReference type="InterPro" id="IPR050374">
    <property type="entry name" value="RRT5_SRSF_SR"/>
</dbReference>
<dbReference type="InterPro" id="IPR012677">
    <property type="entry name" value="Nucleotide-bd_a/b_plait_sf"/>
</dbReference>
<dbReference type="GO" id="GO:1990904">
    <property type="term" value="C:ribonucleoprotein complex"/>
    <property type="evidence" value="ECO:0007669"/>
    <property type="project" value="TreeGrafter"/>
</dbReference>
<feature type="region of interest" description="Disordered" evidence="3">
    <location>
        <begin position="458"/>
        <end position="477"/>
    </location>
</feature>